<dbReference type="Pfam" id="PF13563">
    <property type="entry name" value="2_5_RNA_ligase2"/>
    <property type="match status" value="1"/>
</dbReference>
<organism evidence="1 2">
    <name type="scientific">Planktothrix paucivesiculata PCC 9631</name>
    <dbReference type="NCBI Taxonomy" id="671071"/>
    <lineage>
        <taxon>Bacteria</taxon>
        <taxon>Bacillati</taxon>
        <taxon>Cyanobacteriota</taxon>
        <taxon>Cyanophyceae</taxon>
        <taxon>Oscillatoriophycideae</taxon>
        <taxon>Oscillatoriales</taxon>
        <taxon>Microcoleaceae</taxon>
        <taxon>Planktothrix</taxon>
    </lineage>
</organism>
<accession>A0A7Z9BUR3</accession>
<dbReference type="Gene3D" id="3.90.1140.10">
    <property type="entry name" value="Cyclic phosphodiesterase"/>
    <property type="match status" value="1"/>
</dbReference>
<dbReference type="PANTHER" id="PTHR40037:SF1">
    <property type="entry name" value="PHOSPHOESTERASE SAOUHSC_00951-RELATED"/>
    <property type="match status" value="1"/>
</dbReference>
<dbReference type="OrthoDB" id="1524661at2"/>
<dbReference type="InterPro" id="IPR050580">
    <property type="entry name" value="2H_phosphoesterase_YjcG-like"/>
</dbReference>
<gene>
    <name evidence="1" type="ORF">PL9631_400035</name>
</gene>
<name>A0A7Z9BUR3_9CYAN</name>
<keyword evidence="2" id="KW-1185">Reference proteome</keyword>
<evidence type="ECO:0000313" key="2">
    <source>
        <dbReference type="Proteomes" id="UP000182190"/>
    </source>
</evidence>
<reference evidence="1" key="1">
    <citation type="submission" date="2019-10" db="EMBL/GenBank/DDBJ databases">
        <authorList>
            <consortium name="Genoscope - CEA"/>
            <person name="William W."/>
        </authorList>
    </citation>
    <scope>NUCLEOTIDE SEQUENCE [LARGE SCALE GENOMIC DNA]</scope>
    <source>
        <strain evidence="1">BBR_PRJEB10994</strain>
    </source>
</reference>
<evidence type="ECO:0000313" key="1">
    <source>
        <dbReference type="EMBL" id="VXD18560.1"/>
    </source>
</evidence>
<evidence type="ECO:0008006" key="3">
    <source>
        <dbReference type="Google" id="ProtNLM"/>
    </source>
</evidence>
<dbReference type="InterPro" id="IPR009097">
    <property type="entry name" value="Cyclic_Pdiesterase"/>
</dbReference>
<sequence length="189" mass="21932">MTPSERLFFIALLPPKPIQNQITEIKQYFAQTYNSRHALKSPPHITLQPPFKWLTEDLPTLEQHLTTFALNRASIPITLSGFNAFPPRVLFVDVIKTPELINIQQQLSNSLEQQLNIVHQVSKKYPFSPHVTVAFKDLSRTAFETAWIEFAQRPIYFEFTVPQLTLLIHNGQTWNIKTEFPFLNCDSRL</sequence>
<dbReference type="Proteomes" id="UP000182190">
    <property type="component" value="Unassembled WGS sequence"/>
</dbReference>
<comment type="caution">
    <text evidence="1">The sequence shown here is derived from an EMBL/GenBank/DDBJ whole genome shotgun (WGS) entry which is preliminary data.</text>
</comment>
<protein>
    <recommendedName>
        <fullName evidence="3">2'-5' RNA ligase</fullName>
    </recommendedName>
</protein>
<proteinExistence type="predicted"/>
<dbReference type="SUPFAM" id="SSF55144">
    <property type="entry name" value="LigT-like"/>
    <property type="match status" value="1"/>
</dbReference>
<dbReference type="AlphaFoldDB" id="A0A7Z9BUR3"/>
<dbReference type="EMBL" id="CZCS02000180">
    <property type="protein sequence ID" value="VXD18560.1"/>
    <property type="molecule type" value="Genomic_DNA"/>
</dbReference>
<dbReference type="PANTHER" id="PTHR40037">
    <property type="entry name" value="PHOSPHOESTERASE YJCG-RELATED"/>
    <property type="match status" value="1"/>
</dbReference>
<dbReference type="RefSeq" id="WP_083617810.1">
    <property type="nucleotide sequence ID" value="NZ_LR735002.1"/>
</dbReference>